<dbReference type="EMBL" id="JPWF01000007">
    <property type="protein sequence ID" value="RCK36710.1"/>
    <property type="molecule type" value="Genomic_DNA"/>
</dbReference>
<evidence type="ECO:0000313" key="2">
    <source>
        <dbReference type="EMBL" id="RCK36710.1"/>
    </source>
</evidence>
<reference evidence="2 3" key="1">
    <citation type="submission" date="2014-07" db="EMBL/GenBank/DDBJ databases">
        <title>Draft genome sequence of Thalassospira profundimaris 35.</title>
        <authorList>
            <person name="Lai Q."/>
            <person name="Shao Z."/>
        </authorList>
    </citation>
    <scope>NUCLEOTIDE SEQUENCE [LARGE SCALE GENOMIC DNA]</scope>
    <source>
        <strain evidence="2 3">35</strain>
    </source>
</reference>
<dbReference type="AlphaFoldDB" id="A0A367W8E2"/>
<comment type="caution">
    <text evidence="2">The sequence shown here is derived from an EMBL/GenBank/DDBJ whole genome shotgun (WGS) entry which is preliminary data.</text>
</comment>
<protein>
    <submittedName>
        <fullName evidence="2">Uncharacterized protein</fullName>
    </submittedName>
</protein>
<evidence type="ECO:0000313" key="3">
    <source>
        <dbReference type="Proteomes" id="UP000253226"/>
    </source>
</evidence>
<organism evidence="2 3">
    <name type="scientific">Thalassospira profundimaris</name>
    <dbReference type="NCBI Taxonomy" id="502049"/>
    <lineage>
        <taxon>Bacteria</taxon>
        <taxon>Pseudomonadati</taxon>
        <taxon>Pseudomonadota</taxon>
        <taxon>Alphaproteobacteria</taxon>
        <taxon>Rhodospirillales</taxon>
        <taxon>Thalassospiraceae</taxon>
        <taxon>Thalassospira</taxon>
    </lineage>
</organism>
<accession>A0A367W8E2</accession>
<dbReference type="Proteomes" id="UP000253226">
    <property type="component" value="Unassembled WGS sequence"/>
</dbReference>
<feature type="transmembrane region" description="Helical" evidence="1">
    <location>
        <begin position="6"/>
        <end position="27"/>
    </location>
</feature>
<evidence type="ECO:0000256" key="1">
    <source>
        <dbReference type="SAM" id="Phobius"/>
    </source>
</evidence>
<gene>
    <name evidence="2" type="ORF">TH19_12360</name>
</gene>
<sequence length="64" mass="7453">MNNLSVIRLQIFKGMVFAIPFFVRLYVLHESDKPKGIGALWAETRFIYIAPMWFSDLQNHGPNL</sequence>
<keyword evidence="1" id="KW-1133">Transmembrane helix</keyword>
<proteinExistence type="predicted"/>
<keyword evidence="1" id="KW-0472">Membrane</keyword>
<name>A0A367W8E2_9PROT</name>
<keyword evidence="1" id="KW-0812">Transmembrane</keyword>